<protein>
    <submittedName>
        <fullName evidence="3">Selenoprotein l</fullName>
    </submittedName>
</protein>
<feature type="compositionally biased region" description="Basic and acidic residues" evidence="1">
    <location>
        <begin position="161"/>
        <end position="172"/>
    </location>
</feature>
<evidence type="ECO:0000313" key="4">
    <source>
        <dbReference type="Proteomes" id="UP000735302"/>
    </source>
</evidence>
<dbReference type="SUPFAM" id="SSF52833">
    <property type="entry name" value="Thioredoxin-like"/>
    <property type="match status" value="1"/>
</dbReference>
<feature type="signal peptide" evidence="2">
    <location>
        <begin position="1"/>
        <end position="27"/>
    </location>
</feature>
<evidence type="ECO:0000313" key="3">
    <source>
        <dbReference type="EMBL" id="GFO25968.1"/>
    </source>
</evidence>
<reference evidence="3 4" key="1">
    <citation type="journal article" date="2021" name="Elife">
        <title>Chloroplast acquisition without the gene transfer in kleptoplastic sea slugs, Plakobranchus ocellatus.</title>
        <authorList>
            <person name="Maeda T."/>
            <person name="Takahashi S."/>
            <person name="Yoshida T."/>
            <person name="Shimamura S."/>
            <person name="Takaki Y."/>
            <person name="Nagai Y."/>
            <person name="Toyoda A."/>
            <person name="Suzuki Y."/>
            <person name="Arimoto A."/>
            <person name="Ishii H."/>
            <person name="Satoh N."/>
            <person name="Nishiyama T."/>
            <person name="Hasebe M."/>
            <person name="Maruyama T."/>
            <person name="Minagawa J."/>
            <person name="Obokata J."/>
            <person name="Shigenobu S."/>
        </authorList>
    </citation>
    <scope>NUCLEOTIDE SEQUENCE [LARGE SCALE GENOMIC DNA]</scope>
</reference>
<dbReference type="InterPro" id="IPR036249">
    <property type="entry name" value="Thioredoxin-like_sf"/>
</dbReference>
<accession>A0AAV4C3H9</accession>
<feature type="chain" id="PRO_5043629613" evidence="2">
    <location>
        <begin position="28"/>
        <end position="180"/>
    </location>
</feature>
<evidence type="ECO:0000256" key="1">
    <source>
        <dbReference type="SAM" id="MobiDB-lite"/>
    </source>
</evidence>
<keyword evidence="4" id="KW-1185">Reference proteome</keyword>
<dbReference type="AlphaFoldDB" id="A0AAV4C3H9"/>
<gene>
    <name evidence="3" type="ORF">PoB_005247300</name>
</gene>
<dbReference type="Proteomes" id="UP000735302">
    <property type="component" value="Unassembled WGS sequence"/>
</dbReference>
<organism evidence="3 4">
    <name type="scientific">Plakobranchus ocellatus</name>
    <dbReference type="NCBI Taxonomy" id="259542"/>
    <lineage>
        <taxon>Eukaryota</taxon>
        <taxon>Metazoa</taxon>
        <taxon>Spiralia</taxon>
        <taxon>Lophotrochozoa</taxon>
        <taxon>Mollusca</taxon>
        <taxon>Gastropoda</taxon>
        <taxon>Heterobranchia</taxon>
        <taxon>Euthyneura</taxon>
        <taxon>Panpulmonata</taxon>
        <taxon>Sacoglossa</taxon>
        <taxon>Placobranchoidea</taxon>
        <taxon>Plakobranchidae</taxon>
        <taxon>Plakobranchus</taxon>
    </lineage>
</organism>
<evidence type="ECO:0000256" key="2">
    <source>
        <dbReference type="SAM" id="SignalP"/>
    </source>
</evidence>
<proteinExistence type="predicted"/>
<name>A0AAV4C3H9_9GAST</name>
<sequence length="180" mass="20468">MCLSYAGKRHLVMLLSLFDLTIDWILQVREISETGGRILLVSFGEQHGAKKWLEEMACPFEMLLDPQRKIYQAFGLKRSVFKVWSIACMSYYAEQLIAGRQLPKPYENVHDDPQQMGGDFILDTSGMVIFTHCSKVSSDRPSVDILLSVLRSNAQTQNQAQKHDFHPVHTKEASPSTSTY</sequence>
<dbReference type="Gene3D" id="3.40.30.10">
    <property type="entry name" value="Glutaredoxin"/>
    <property type="match status" value="1"/>
</dbReference>
<dbReference type="EMBL" id="BLXT01005778">
    <property type="protein sequence ID" value="GFO25968.1"/>
    <property type="molecule type" value="Genomic_DNA"/>
</dbReference>
<dbReference type="InterPro" id="IPR032801">
    <property type="entry name" value="PXL2A/B/C"/>
</dbReference>
<dbReference type="Pfam" id="PF13911">
    <property type="entry name" value="AhpC-TSA_2"/>
    <property type="match status" value="1"/>
</dbReference>
<feature type="region of interest" description="Disordered" evidence="1">
    <location>
        <begin position="157"/>
        <end position="180"/>
    </location>
</feature>
<keyword evidence="2" id="KW-0732">Signal</keyword>
<comment type="caution">
    <text evidence="3">The sequence shown here is derived from an EMBL/GenBank/DDBJ whole genome shotgun (WGS) entry which is preliminary data.</text>
</comment>